<dbReference type="Gene3D" id="3.90.1150.10">
    <property type="entry name" value="Aspartate Aminotransferase, domain 1"/>
    <property type="match status" value="1"/>
</dbReference>
<dbReference type="RefSeq" id="WP_142791530.1">
    <property type="nucleotide sequence ID" value="NZ_VJMZ01000001.1"/>
</dbReference>
<keyword evidence="6 9" id="KW-0663">Pyridoxal phosphate</keyword>
<dbReference type="InterPro" id="IPR015422">
    <property type="entry name" value="PyrdxlP-dep_Trfase_small"/>
</dbReference>
<feature type="domain" description="Aminotransferase class I/classII large" evidence="10">
    <location>
        <begin position="31"/>
        <end position="352"/>
    </location>
</feature>
<comment type="catalytic activity">
    <reaction evidence="8 9">
        <text>L-histidinol phosphate + 2-oxoglutarate = 3-(imidazol-4-yl)-2-oxopropyl phosphate + L-glutamate</text>
        <dbReference type="Rhea" id="RHEA:23744"/>
        <dbReference type="ChEBI" id="CHEBI:16810"/>
        <dbReference type="ChEBI" id="CHEBI:29985"/>
        <dbReference type="ChEBI" id="CHEBI:57766"/>
        <dbReference type="ChEBI" id="CHEBI:57980"/>
        <dbReference type="EC" id="2.6.1.9"/>
    </reaction>
</comment>
<keyword evidence="4 9" id="KW-0032">Aminotransferase</keyword>
<dbReference type="InterPro" id="IPR001917">
    <property type="entry name" value="Aminotrans_II_pyridoxalP_BS"/>
</dbReference>
<proteinExistence type="inferred from homology"/>
<evidence type="ECO:0000259" key="10">
    <source>
        <dbReference type="Pfam" id="PF00155"/>
    </source>
</evidence>
<evidence type="ECO:0000256" key="3">
    <source>
        <dbReference type="ARBA" id="ARBA00011738"/>
    </source>
</evidence>
<evidence type="ECO:0000256" key="2">
    <source>
        <dbReference type="ARBA" id="ARBA00005011"/>
    </source>
</evidence>
<accession>A0A549YL14</accession>
<evidence type="ECO:0000256" key="9">
    <source>
        <dbReference type="HAMAP-Rule" id="MF_01023"/>
    </source>
</evidence>
<name>A0A549YL14_9BACI</name>
<dbReference type="EC" id="2.6.1.9" evidence="9"/>
<reference evidence="11 12" key="1">
    <citation type="submission" date="2019-07" db="EMBL/GenBank/DDBJ databases">
        <title>Genomic analysis of Lentibacillus sp. NKC851-2.</title>
        <authorList>
            <person name="Oh Y.J."/>
        </authorList>
    </citation>
    <scope>NUCLEOTIDE SEQUENCE [LARGE SCALE GENOMIC DNA]</scope>
    <source>
        <strain evidence="11 12">NKC851-2</strain>
    </source>
</reference>
<dbReference type="InterPro" id="IPR004839">
    <property type="entry name" value="Aminotransferase_I/II_large"/>
</dbReference>
<dbReference type="InterPro" id="IPR005861">
    <property type="entry name" value="HisP_aminotrans"/>
</dbReference>
<evidence type="ECO:0000256" key="5">
    <source>
        <dbReference type="ARBA" id="ARBA00022679"/>
    </source>
</evidence>
<sequence>MKNKKVLDGMTPYKPGKQIEEVKEEYGLSRIVKLASNENPFGHSEQVNTTISHMLEHHIYPDGYATELRRTAAANLNVKEEQLIFGSGTDEIIQIIGRAFLYPGVNTVMAAPTFPQYKHSARIEGAEVKEVPTVNGCLDLSGILSAIDDRTNVVWLCSPNNPTGCMIPKDDFYAFMDKCPEDVLVVLDEAYYEYVSAEWNLRVLDHLEQYENLMVLRTFSKAYGLAGLRVGYGIASETLIRKLDVVRGPFNVSTIAQKAALKAMEDDAFLEQAITRIHAIKQSFEHFLDSIGWDYFESHTNFLLISTPISGERVFQYLLENGFIVKAGEGLGAPNTIRVTIGTETDMQQLQEVLYQLHLKLDKEQSM</sequence>
<dbReference type="NCBIfam" id="TIGR01141">
    <property type="entry name" value="hisC"/>
    <property type="match status" value="1"/>
</dbReference>
<dbReference type="PROSITE" id="PS00599">
    <property type="entry name" value="AA_TRANSFER_CLASS_2"/>
    <property type="match status" value="1"/>
</dbReference>
<keyword evidence="12" id="KW-1185">Reference proteome</keyword>
<comment type="subunit">
    <text evidence="3 9">Homodimer.</text>
</comment>
<gene>
    <name evidence="9 11" type="primary">hisC</name>
    <name evidence="11" type="ORF">FH966_13165</name>
</gene>
<keyword evidence="7 9" id="KW-0368">Histidine biosynthesis</keyword>
<dbReference type="InterPro" id="IPR015424">
    <property type="entry name" value="PyrdxlP-dep_Trfase"/>
</dbReference>
<protein>
    <recommendedName>
        <fullName evidence="9">Histidinol-phosphate aminotransferase</fullName>
        <ecNumber evidence="9">2.6.1.9</ecNumber>
    </recommendedName>
    <alternativeName>
        <fullName evidence="9">Imidazole acetol-phosphate transaminase</fullName>
    </alternativeName>
</protein>
<dbReference type="GO" id="GO:0000105">
    <property type="term" value="P:L-histidine biosynthetic process"/>
    <property type="evidence" value="ECO:0007669"/>
    <property type="project" value="UniProtKB-UniRule"/>
</dbReference>
<dbReference type="Pfam" id="PF00155">
    <property type="entry name" value="Aminotran_1_2"/>
    <property type="match status" value="1"/>
</dbReference>
<dbReference type="InterPro" id="IPR050106">
    <property type="entry name" value="HistidinolP_aminotransfase"/>
</dbReference>
<evidence type="ECO:0000313" key="12">
    <source>
        <dbReference type="Proteomes" id="UP000319280"/>
    </source>
</evidence>
<evidence type="ECO:0000313" key="11">
    <source>
        <dbReference type="EMBL" id="TRM12570.1"/>
    </source>
</evidence>
<dbReference type="SUPFAM" id="SSF53383">
    <property type="entry name" value="PLP-dependent transferases"/>
    <property type="match status" value="1"/>
</dbReference>
<dbReference type="GO" id="GO:0004400">
    <property type="term" value="F:histidinol-phosphate transaminase activity"/>
    <property type="evidence" value="ECO:0007669"/>
    <property type="project" value="UniProtKB-UniRule"/>
</dbReference>
<comment type="pathway">
    <text evidence="2 9">Amino-acid biosynthesis; L-histidine biosynthesis; L-histidine from 5-phospho-alpha-D-ribose 1-diphosphate: step 7/9.</text>
</comment>
<keyword evidence="5 9" id="KW-0808">Transferase</keyword>
<dbReference type="CDD" id="cd00609">
    <property type="entry name" value="AAT_like"/>
    <property type="match status" value="1"/>
</dbReference>
<dbReference type="UniPathway" id="UPA00031">
    <property type="reaction ID" value="UER00012"/>
</dbReference>
<keyword evidence="9" id="KW-0028">Amino-acid biosynthesis</keyword>
<dbReference type="EMBL" id="VJMZ01000001">
    <property type="protein sequence ID" value="TRM12570.1"/>
    <property type="molecule type" value="Genomic_DNA"/>
</dbReference>
<dbReference type="InterPro" id="IPR015421">
    <property type="entry name" value="PyrdxlP-dep_Trfase_major"/>
</dbReference>
<organism evidence="11 12">
    <name type="scientific">Lentibacillus cibarius</name>
    <dbReference type="NCBI Taxonomy" id="2583219"/>
    <lineage>
        <taxon>Bacteria</taxon>
        <taxon>Bacillati</taxon>
        <taxon>Bacillota</taxon>
        <taxon>Bacilli</taxon>
        <taxon>Bacillales</taxon>
        <taxon>Bacillaceae</taxon>
        <taxon>Lentibacillus</taxon>
    </lineage>
</organism>
<evidence type="ECO:0000256" key="7">
    <source>
        <dbReference type="ARBA" id="ARBA00023102"/>
    </source>
</evidence>
<dbReference type="PANTHER" id="PTHR43643">
    <property type="entry name" value="HISTIDINOL-PHOSPHATE AMINOTRANSFERASE 2"/>
    <property type="match status" value="1"/>
</dbReference>
<comment type="caution">
    <text evidence="11">The sequence shown here is derived from an EMBL/GenBank/DDBJ whole genome shotgun (WGS) entry which is preliminary data.</text>
</comment>
<comment type="cofactor">
    <cofactor evidence="1 9">
        <name>pyridoxal 5'-phosphate</name>
        <dbReference type="ChEBI" id="CHEBI:597326"/>
    </cofactor>
</comment>
<evidence type="ECO:0000256" key="6">
    <source>
        <dbReference type="ARBA" id="ARBA00022898"/>
    </source>
</evidence>
<dbReference type="AlphaFoldDB" id="A0A549YL14"/>
<dbReference type="Proteomes" id="UP000319280">
    <property type="component" value="Unassembled WGS sequence"/>
</dbReference>
<dbReference type="Gene3D" id="3.40.640.10">
    <property type="entry name" value="Type I PLP-dependent aspartate aminotransferase-like (Major domain)"/>
    <property type="match status" value="1"/>
</dbReference>
<feature type="modified residue" description="N6-(pyridoxal phosphate)lysine" evidence="9">
    <location>
        <position position="221"/>
    </location>
</feature>
<evidence type="ECO:0000256" key="4">
    <source>
        <dbReference type="ARBA" id="ARBA00022576"/>
    </source>
</evidence>
<comment type="similarity">
    <text evidence="9">Belongs to the class-II pyridoxal-phosphate-dependent aminotransferase family. Histidinol-phosphate aminotransferase subfamily.</text>
</comment>
<evidence type="ECO:0000256" key="1">
    <source>
        <dbReference type="ARBA" id="ARBA00001933"/>
    </source>
</evidence>
<dbReference type="HAMAP" id="MF_01023">
    <property type="entry name" value="HisC_aminotrans_2"/>
    <property type="match status" value="1"/>
</dbReference>
<dbReference type="GO" id="GO:0030170">
    <property type="term" value="F:pyridoxal phosphate binding"/>
    <property type="evidence" value="ECO:0007669"/>
    <property type="project" value="InterPro"/>
</dbReference>
<dbReference type="PANTHER" id="PTHR43643:SF3">
    <property type="entry name" value="HISTIDINOL-PHOSPHATE AMINOTRANSFERASE"/>
    <property type="match status" value="1"/>
</dbReference>
<evidence type="ECO:0000256" key="8">
    <source>
        <dbReference type="ARBA" id="ARBA00047481"/>
    </source>
</evidence>